<dbReference type="AlphaFoldDB" id="A0A139WLA1"/>
<dbReference type="InParanoid" id="A0A139WLA1"/>
<keyword evidence="2" id="KW-1185">Reference proteome</keyword>
<proteinExistence type="predicted"/>
<dbReference type="EMBL" id="KQ971321">
    <property type="protein sequence ID" value="KYB28789.1"/>
    <property type="molecule type" value="Genomic_DNA"/>
</dbReference>
<evidence type="ECO:0000313" key="2">
    <source>
        <dbReference type="Proteomes" id="UP000007266"/>
    </source>
</evidence>
<reference evidence="1 2" key="2">
    <citation type="journal article" date="2010" name="Nucleic Acids Res.">
        <title>BeetleBase in 2010: revisions to provide comprehensive genomic information for Tribolium castaneum.</title>
        <authorList>
            <person name="Kim H.S."/>
            <person name="Murphy T."/>
            <person name="Xia J."/>
            <person name="Caragea D."/>
            <person name="Park Y."/>
            <person name="Beeman R.W."/>
            <person name="Lorenzen M.D."/>
            <person name="Butcher S."/>
            <person name="Manak J.R."/>
            <person name="Brown S.J."/>
        </authorList>
    </citation>
    <scope>GENOME REANNOTATION</scope>
    <source>
        <strain evidence="1 2">Georgia GA2</strain>
    </source>
</reference>
<name>A0A139WLA1_TRICA</name>
<dbReference type="Proteomes" id="UP000007266">
    <property type="component" value="Linkage group 3"/>
</dbReference>
<organism evidence="1 2">
    <name type="scientific">Tribolium castaneum</name>
    <name type="common">Red flour beetle</name>
    <dbReference type="NCBI Taxonomy" id="7070"/>
    <lineage>
        <taxon>Eukaryota</taxon>
        <taxon>Metazoa</taxon>
        <taxon>Ecdysozoa</taxon>
        <taxon>Arthropoda</taxon>
        <taxon>Hexapoda</taxon>
        <taxon>Insecta</taxon>
        <taxon>Pterygota</taxon>
        <taxon>Neoptera</taxon>
        <taxon>Endopterygota</taxon>
        <taxon>Coleoptera</taxon>
        <taxon>Polyphaga</taxon>
        <taxon>Cucujiformia</taxon>
        <taxon>Tenebrionidae</taxon>
        <taxon>Tenebrionidae incertae sedis</taxon>
        <taxon>Tribolium</taxon>
    </lineage>
</organism>
<sequence length="108" mass="12297">MMDRGMDFSELVFFLAWRAIKAKWGSAEVQLILEGKEGKVAVKEWLRVAVLEKVEVFSWGVLEEREVVVEVLFWGEEEEACGGLLFVNEILYASSPLCLSVCLHSHLH</sequence>
<gene>
    <name evidence="1" type="primary">AUGUSTUS-3.0.2_32468</name>
    <name evidence="1" type="ORF">TcasGA2_TC032468</name>
</gene>
<evidence type="ECO:0000313" key="1">
    <source>
        <dbReference type="EMBL" id="KYB28789.1"/>
    </source>
</evidence>
<accession>A0A139WLA1</accession>
<reference evidence="1 2" key="1">
    <citation type="journal article" date="2008" name="Nature">
        <title>The genome of the model beetle and pest Tribolium castaneum.</title>
        <authorList>
            <consortium name="Tribolium Genome Sequencing Consortium"/>
            <person name="Richards S."/>
            <person name="Gibbs R.A."/>
            <person name="Weinstock G.M."/>
            <person name="Brown S.J."/>
            <person name="Denell R."/>
            <person name="Beeman R.W."/>
            <person name="Gibbs R."/>
            <person name="Beeman R.W."/>
            <person name="Brown S.J."/>
            <person name="Bucher G."/>
            <person name="Friedrich M."/>
            <person name="Grimmelikhuijzen C.J."/>
            <person name="Klingler M."/>
            <person name="Lorenzen M."/>
            <person name="Richards S."/>
            <person name="Roth S."/>
            <person name="Schroder R."/>
            <person name="Tautz D."/>
            <person name="Zdobnov E.M."/>
            <person name="Muzny D."/>
            <person name="Gibbs R.A."/>
            <person name="Weinstock G.M."/>
            <person name="Attaway T."/>
            <person name="Bell S."/>
            <person name="Buhay C.J."/>
            <person name="Chandrabose M.N."/>
            <person name="Chavez D."/>
            <person name="Clerk-Blankenburg K.P."/>
            <person name="Cree A."/>
            <person name="Dao M."/>
            <person name="Davis C."/>
            <person name="Chacko J."/>
            <person name="Dinh H."/>
            <person name="Dugan-Rocha S."/>
            <person name="Fowler G."/>
            <person name="Garner T.T."/>
            <person name="Garnes J."/>
            <person name="Gnirke A."/>
            <person name="Hawes A."/>
            <person name="Hernandez J."/>
            <person name="Hines S."/>
            <person name="Holder M."/>
            <person name="Hume J."/>
            <person name="Jhangiani S.N."/>
            <person name="Joshi V."/>
            <person name="Khan Z.M."/>
            <person name="Jackson L."/>
            <person name="Kovar C."/>
            <person name="Kowis A."/>
            <person name="Lee S."/>
            <person name="Lewis L.R."/>
            <person name="Margolis J."/>
            <person name="Morgan M."/>
            <person name="Nazareth L.V."/>
            <person name="Nguyen N."/>
            <person name="Okwuonu G."/>
            <person name="Parker D."/>
            <person name="Richards S."/>
            <person name="Ruiz S.J."/>
            <person name="Santibanez J."/>
            <person name="Savard J."/>
            <person name="Scherer S.E."/>
            <person name="Schneider B."/>
            <person name="Sodergren E."/>
            <person name="Tautz D."/>
            <person name="Vattahil S."/>
            <person name="Villasana D."/>
            <person name="White C.S."/>
            <person name="Wright R."/>
            <person name="Park Y."/>
            <person name="Beeman R.W."/>
            <person name="Lord J."/>
            <person name="Oppert B."/>
            <person name="Lorenzen M."/>
            <person name="Brown S."/>
            <person name="Wang L."/>
            <person name="Savard J."/>
            <person name="Tautz D."/>
            <person name="Richards S."/>
            <person name="Weinstock G."/>
            <person name="Gibbs R.A."/>
            <person name="Liu Y."/>
            <person name="Worley K."/>
            <person name="Weinstock G."/>
            <person name="Elsik C.G."/>
            <person name="Reese J.T."/>
            <person name="Elhaik E."/>
            <person name="Landan G."/>
            <person name="Graur D."/>
            <person name="Arensburger P."/>
            <person name="Atkinson P."/>
            <person name="Beeman R.W."/>
            <person name="Beidler J."/>
            <person name="Brown S.J."/>
            <person name="Demuth J.P."/>
            <person name="Drury D.W."/>
            <person name="Du Y.Z."/>
            <person name="Fujiwara H."/>
            <person name="Lorenzen M."/>
            <person name="Maselli V."/>
            <person name="Osanai M."/>
            <person name="Park Y."/>
            <person name="Robertson H.M."/>
            <person name="Tu Z."/>
            <person name="Wang J.J."/>
            <person name="Wang S."/>
            <person name="Richards S."/>
            <person name="Song H."/>
            <person name="Zhang L."/>
            <person name="Sodergren E."/>
            <person name="Werner D."/>
            <person name="Stanke M."/>
            <person name="Morgenstern B."/>
            <person name="Solovyev V."/>
            <person name="Kosarev P."/>
            <person name="Brown G."/>
            <person name="Chen H.C."/>
            <person name="Ermolaeva O."/>
            <person name="Hlavina W."/>
            <person name="Kapustin Y."/>
            <person name="Kiryutin B."/>
            <person name="Kitts P."/>
            <person name="Maglott D."/>
            <person name="Pruitt K."/>
            <person name="Sapojnikov V."/>
            <person name="Souvorov A."/>
            <person name="Mackey A.J."/>
            <person name="Waterhouse R.M."/>
            <person name="Wyder S."/>
            <person name="Zdobnov E.M."/>
            <person name="Zdobnov E.M."/>
            <person name="Wyder S."/>
            <person name="Kriventseva E.V."/>
            <person name="Kadowaki T."/>
            <person name="Bork P."/>
            <person name="Aranda M."/>
            <person name="Bao R."/>
            <person name="Beermann A."/>
            <person name="Berns N."/>
            <person name="Bolognesi R."/>
            <person name="Bonneton F."/>
            <person name="Bopp D."/>
            <person name="Brown S.J."/>
            <person name="Bucher G."/>
            <person name="Butts T."/>
            <person name="Chaumot A."/>
            <person name="Denell R.E."/>
            <person name="Ferrier D.E."/>
            <person name="Friedrich M."/>
            <person name="Gordon C.M."/>
            <person name="Jindra M."/>
            <person name="Klingler M."/>
            <person name="Lan Q."/>
            <person name="Lattorff H.M."/>
            <person name="Laudet V."/>
            <person name="von Levetsow C."/>
            <person name="Liu Z."/>
            <person name="Lutz R."/>
            <person name="Lynch J.A."/>
            <person name="da Fonseca R.N."/>
            <person name="Posnien N."/>
            <person name="Reuter R."/>
            <person name="Roth S."/>
            <person name="Savard J."/>
            <person name="Schinko J.B."/>
            <person name="Schmitt C."/>
            <person name="Schoppmeier M."/>
            <person name="Schroder R."/>
            <person name="Shippy T.D."/>
            <person name="Simonnet F."/>
            <person name="Marques-Souza H."/>
            <person name="Tautz D."/>
            <person name="Tomoyasu Y."/>
            <person name="Trauner J."/>
            <person name="Van der Zee M."/>
            <person name="Vervoort M."/>
            <person name="Wittkopp N."/>
            <person name="Wimmer E.A."/>
            <person name="Yang X."/>
            <person name="Jones A.K."/>
            <person name="Sattelle D.B."/>
            <person name="Ebert P.R."/>
            <person name="Nelson D."/>
            <person name="Scott J.G."/>
            <person name="Beeman R.W."/>
            <person name="Muthukrishnan S."/>
            <person name="Kramer K.J."/>
            <person name="Arakane Y."/>
            <person name="Beeman R.W."/>
            <person name="Zhu Q."/>
            <person name="Hogenkamp D."/>
            <person name="Dixit R."/>
            <person name="Oppert B."/>
            <person name="Jiang H."/>
            <person name="Zou Z."/>
            <person name="Marshall J."/>
            <person name="Elpidina E."/>
            <person name="Vinokurov K."/>
            <person name="Oppert C."/>
            <person name="Zou Z."/>
            <person name="Evans J."/>
            <person name="Lu Z."/>
            <person name="Zhao P."/>
            <person name="Sumathipala N."/>
            <person name="Altincicek B."/>
            <person name="Vilcinskas A."/>
            <person name="Williams M."/>
            <person name="Hultmark D."/>
            <person name="Hetru C."/>
            <person name="Jiang H."/>
            <person name="Grimmelikhuijzen C.J."/>
            <person name="Hauser F."/>
            <person name="Cazzamali G."/>
            <person name="Williamson M."/>
            <person name="Park Y."/>
            <person name="Li B."/>
            <person name="Tanaka Y."/>
            <person name="Predel R."/>
            <person name="Neupert S."/>
            <person name="Schachtner J."/>
            <person name="Verleyen P."/>
            <person name="Raible F."/>
            <person name="Bork P."/>
            <person name="Friedrich M."/>
            <person name="Walden K.K."/>
            <person name="Robertson H.M."/>
            <person name="Angeli S."/>
            <person name="Foret S."/>
            <person name="Bucher G."/>
            <person name="Schuetz S."/>
            <person name="Maleszka R."/>
            <person name="Wimmer E.A."/>
            <person name="Beeman R.W."/>
            <person name="Lorenzen M."/>
            <person name="Tomoyasu Y."/>
            <person name="Miller S.C."/>
            <person name="Grossmann D."/>
            <person name="Bucher G."/>
        </authorList>
    </citation>
    <scope>NUCLEOTIDE SEQUENCE [LARGE SCALE GENOMIC DNA]</scope>
    <source>
        <strain evidence="1 2">Georgia GA2</strain>
    </source>
</reference>
<protein>
    <submittedName>
        <fullName evidence="1">Uncharacterized protein</fullName>
    </submittedName>
</protein>